<evidence type="ECO:0000313" key="2">
    <source>
        <dbReference type="Proteomes" id="UP000606974"/>
    </source>
</evidence>
<keyword evidence="2" id="KW-1185">Reference proteome</keyword>
<evidence type="ECO:0000313" key="1">
    <source>
        <dbReference type="EMBL" id="KAF7512518.1"/>
    </source>
</evidence>
<reference evidence="1" key="1">
    <citation type="submission" date="2020-02" db="EMBL/GenBank/DDBJ databases">
        <authorList>
            <person name="Palmer J.M."/>
        </authorList>
    </citation>
    <scope>NUCLEOTIDE SEQUENCE</scope>
    <source>
        <strain evidence="1">EPUS1.4</strain>
        <tissue evidence="1">Thallus</tissue>
    </source>
</reference>
<sequence length="65" mass="6922">MKPTRSTVAQKATAHNQIESRFVMDEIDERDELLSTATPCPYTASSPAMCSGIIISDGHVLGGGK</sequence>
<name>A0A8H7E8V5_9EURO</name>
<accession>A0A8H7E8V5</accession>
<protein>
    <submittedName>
        <fullName evidence="1">Uncharacterized protein</fullName>
    </submittedName>
</protein>
<proteinExistence type="predicted"/>
<comment type="caution">
    <text evidence="1">The sequence shown here is derived from an EMBL/GenBank/DDBJ whole genome shotgun (WGS) entry which is preliminary data.</text>
</comment>
<dbReference type="EMBL" id="JAACFV010000012">
    <property type="protein sequence ID" value="KAF7512518.1"/>
    <property type="molecule type" value="Genomic_DNA"/>
</dbReference>
<dbReference type="AlphaFoldDB" id="A0A8H7E8V5"/>
<dbReference type="Proteomes" id="UP000606974">
    <property type="component" value="Unassembled WGS sequence"/>
</dbReference>
<organism evidence="1 2">
    <name type="scientific">Endocarpon pusillum</name>
    <dbReference type="NCBI Taxonomy" id="364733"/>
    <lineage>
        <taxon>Eukaryota</taxon>
        <taxon>Fungi</taxon>
        <taxon>Dikarya</taxon>
        <taxon>Ascomycota</taxon>
        <taxon>Pezizomycotina</taxon>
        <taxon>Eurotiomycetes</taxon>
        <taxon>Chaetothyriomycetidae</taxon>
        <taxon>Verrucariales</taxon>
        <taxon>Verrucariaceae</taxon>
        <taxon>Endocarpon</taxon>
    </lineage>
</organism>
<gene>
    <name evidence="1" type="ORF">GJ744_001453</name>
</gene>